<protein>
    <submittedName>
        <fullName evidence="2">Uncharacterized protein</fullName>
    </submittedName>
</protein>
<name>A0AAN8IDX1_TRICO</name>
<keyword evidence="1" id="KW-1133">Transmembrane helix</keyword>
<reference evidence="2 3" key="1">
    <citation type="submission" date="2019-10" db="EMBL/GenBank/DDBJ databases">
        <title>Assembly and Annotation for the nematode Trichostrongylus colubriformis.</title>
        <authorList>
            <person name="Martin J."/>
        </authorList>
    </citation>
    <scope>NUCLEOTIDE SEQUENCE [LARGE SCALE GENOMIC DNA]</scope>
    <source>
        <strain evidence="2">G859</strain>
        <tissue evidence="2">Whole worm</tissue>
    </source>
</reference>
<keyword evidence="1" id="KW-0472">Membrane</keyword>
<sequence length="120" mass="13084">MAVRYRTEGKGATADDRNHTIVKRQSKFICGTPPYRFYSDVPCDAYALCPNGGVKLFIGCTTNVQCQLHHADTVCIDSCCCTLPVLESSTYSILYDSGVSQGNIAISTAFLTLFVALLFI</sequence>
<dbReference type="Proteomes" id="UP001331761">
    <property type="component" value="Unassembled WGS sequence"/>
</dbReference>
<evidence type="ECO:0000256" key="1">
    <source>
        <dbReference type="SAM" id="Phobius"/>
    </source>
</evidence>
<gene>
    <name evidence="2" type="ORF">GCK32_006517</name>
</gene>
<dbReference type="AlphaFoldDB" id="A0AAN8IDX1"/>
<keyword evidence="1" id="KW-0812">Transmembrane</keyword>
<organism evidence="2 3">
    <name type="scientific">Trichostrongylus colubriformis</name>
    <name type="common">Black scour worm</name>
    <dbReference type="NCBI Taxonomy" id="6319"/>
    <lineage>
        <taxon>Eukaryota</taxon>
        <taxon>Metazoa</taxon>
        <taxon>Ecdysozoa</taxon>
        <taxon>Nematoda</taxon>
        <taxon>Chromadorea</taxon>
        <taxon>Rhabditida</taxon>
        <taxon>Rhabditina</taxon>
        <taxon>Rhabditomorpha</taxon>
        <taxon>Strongyloidea</taxon>
        <taxon>Trichostrongylidae</taxon>
        <taxon>Trichostrongylus</taxon>
    </lineage>
</organism>
<evidence type="ECO:0000313" key="3">
    <source>
        <dbReference type="Proteomes" id="UP001331761"/>
    </source>
</evidence>
<accession>A0AAN8IDX1</accession>
<keyword evidence="3" id="KW-1185">Reference proteome</keyword>
<comment type="caution">
    <text evidence="2">The sequence shown here is derived from an EMBL/GenBank/DDBJ whole genome shotgun (WGS) entry which is preliminary data.</text>
</comment>
<proteinExistence type="predicted"/>
<evidence type="ECO:0000313" key="2">
    <source>
        <dbReference type="EMBL" id="KAK5970994.1"/>
    </source>
</evidence>
<feature type="transmembrane region" description="Helical" evidence="1">
    <location>
        <begin position="99"/>
        <end position="119"/>
    </location>
</feature>
<dbReference type="EMBL" id="WIXE01018344">
    <property type="protein sequence ID" value="KAK5970994.1"/>
    <property type="molecule type" value="Genomic_DNA"/>
</dbReference>